<dbReference type="EMBL" id="JACHBQ010000001">
    <property type="protein sequence ID" value="MBB5642174.1"/>
    <property type="molecule type" value="Genomic_DNA"/>
</dbReference>
<evidence type="ECO:0000256" key="1">
    <source>
        <dbReference type="SAM" id="Phobius"/>
    </source>
</evidence>
<sequence length="52" mass="5406">MSTSVPSTQTETLIRRCRGVAVTLAIILAVALSALVAPHAFASESNPVTLQL</sequence>
<comment type="caution">
    <text evidence="2">The sequence shown here is derived from an EMBL/GenBank/DDBJ whole genome shotgun (WGS) entry which is preliminary data.</text>
</comment>
<accession>A0A7W9E573</accession>
<dbReference type="AlphaFoldDB" id="A0A7W9E573"/>
<evidence type="ECO:0000313" key="2">
    <source>
        <dbReference type="EMBL" id="MBB5642174.1"/>
    </source>
</evidence>
<gene>
    <name evidence="2" type="ORF">BJ997_002722</name>
</gene>
<name>A0A7W9E573_9MICO</name>
<protein>
    <submittedName>
        <fullName evidence="2">Uncharacterized protein</fullName>
    </submittedName>
</protein>
<dbReference type="Proteomes" id="UP000561726">
    <property type="component" value="Unassembled WGS sequence"/>
</dbReference>
<organism evidence="2 3">
    <name type="scientific">Cryobacterium roopkundense</name>
    <dbReference type="NCBI Taxonomy" id="1001240"/>
    <lineage>
        <taxon>Bacteria</taxon>
        <taxon>Bacillati</taxon>
        <taxon>Actinomycetota</taxon>
        <taxon>Actinomycetes</taxon>
        <taxon>Micrococcales</taxon>
        <taxon>Microbacteriaceae</taxon>
        <taxon>Cryobacterium</taxon>
    </lineage>
</organism>
<feature type="transmembrane region" description="Helical" evidence="1">
    <location>
        <begin position="20"/>
        <end position="42"/>
    </location>
</feature>
<evidence type="ECO:0000313" key="3">
    <source>
        <dbReference type="Proteomes" id="UP000561726"/>
    </source>
</evidence>
<keyword evidence="1" id="KW-1133">Transmembrane helix</keyword>
<reference evidence="2 3" key="1">
    <citation type="submission" date="2020-08" db="EMBL/GenBank/DDBJ databases">
        <title>Sequencing the genomes of 1000 actinobacteria strains.</title>
        <authorList>
            <person name="Klenk H.-P."/>
        </authorList>
    </citation>
    <scope>NUCLEOTIDE SEQUENCE [LARGE SCALE GENOMIC DNA]</scope>
    <source>
        <strain evidence="2 3">DSM 21065</strain>
    </source>
</reference>
<dbReference type="RefSeq" id="WP_160175859.1">
    <property type="nucleotide sequence ID" value="NZ_JACHBQ010000001.1"/>
</dbReference>
<keyword evidence="1" id="KW-0472">Membrane</keyword>
<proteinExistence type="predicted"/>
<keyword evidence="1" id="KW-0812">Transmembrane</keyword>